<comment type="caution">
    <text evidence="6">The sequence shown here is derived from an EMBL/GenBank/DDBJ whole genome shotgun (WGS) entry which is preliminary data.</text>
</comment>
<protein>
    <recommendedName>
        <fullName evidence="5">MYND-type domain-containing protein</fullName>
    </recommendedName>
</protein>
<sequence>MAILAREDTRSFCGDLTVSYLAEDNCGEGFLKLLRVYLHDDTSFVPTTPITFPYNRNSGSLLPDTTPNDVWRATFELDRDLYICLFVLQTLSSWENKPRPPPSLAIKMPIKGELHPTLNKVFKDALGSSGLKEIKQEIRVGHAAAHRSCESCGAVESRTKFMQCKVCADVLHRRTFYCSKKCQRHDWPSHKRICGKPMTLETARNTAITSTKLAALKYGVERPEISPAM</sequence>
<dbReference type="GO" id="GO:0008270">
    <property type="term" value="F:zinc ion binding"/>
    <property type="evidence" value="ECO:0007669"/>
    <property type="project" value="UniProtKB-KW"/>
</dbReference>
<evidence type="ECO:0000313" key="7">
    <source>
        <dbReference type="Proteomes" id="UP000076154"/>
    </source>
</evidence>
<dbReference type="EMBL" id="LUEZ02000138">
    <property type="protein sequence ID" value="RDB15814.1"/>
    <property type="molecule type" value="Genomic_DNA"/>
</dbReference>
<accession>A0A369J8M6</accession>
<gene>
    <name evidence="6" type="ORF">Hypma_003628</name>
</gene>
<keyword evidence="2 4" id="KW-0863">Zinc-finger</keyword>
<proteinExistence type="predicted"/>
<organism evidence="6 7">
    <name type="scientific">Hypsizygus marmoreus</name>
    <name type="common">White beech mushroom</name>
    <name type="synonym">Agaricus marmoreus</name>
    <dbReference type="NCBI Taxonomy" id="39966"/>
    <lineage>
        <taxon>Eukaryota</taxon>
        <taxon>Fungi</taxon>
        <taxon>Dikarya</taxon>
        <taxon>Basidiomycota</taxon>
        <taxon>Agaricomycotina</taxon>
        <taxon>Agaricomycetes</taxon>
        <taxon>Agaricomycetidae</taxon>
        <taxon>Agaricales</taxon>
        <taxon>Tricholomatineae</taxon>
        <taxon>Lyophyllaceae</taxon>
        <taxon>Hypsizygus</taxon>
    </lineage>
</organism>
<name>A0A369J8M6_HYPMA</name>
<dbReference type="STRING" id="39966.A0A369J8M6"/>
<feature type="domain" description="MYND-type" evidence="5">
    <location>
        <begin position="149"/>
        <end position="194"/>
    </location>
</feature>
<dbReference type="Gene3D" id="6.10.140.2220">
    <property type="match status" value="1"/>
</dbReference>
<evidence type="ECO:0000259" key="5">
    <source>
        <dbReference type="PROSITE" id="PS50865"/>
    </source>
</evidence>
<evidence type="ECO:0000256" key="3">
    <source>
        <dbReference type="ARBA" id="ARBA00022833"/>
    </source>
</evidence>
<dbReference type="Proteomes" id="UP000076154">
    <property type="component" value="Unassembled WGS sequence"/>
</dbReference>
<dbReference type="SUPFAM" id="SSF144232">
    <property type="entry name" value="HIT/MYND zinc finger-like"/>
    <property type="match status" value="1"/>
</dbReference>
<evidence type="ECO:0000313" key="6">
    <source>
        <dbReference type="EMBL" id="RDB15814.1"/>
    </source>
</evidence>
<evidence type="ECO:0000256" key="1">
    <source>
        <dbReference type="ARBA" id="ARBA00022723"/>
    </source>
</evidence>
<reference evidence="6" key="1">
    <citation type="submission" date="2018-04" db="EMBL/GenBank/DDBJ databases">
        <title>Whole genome sequencing of Hypsizygus marmoreus.</title>
        <authorList>
            <person name="Choi I.-G."/>
            <person name="Min B."/>
            <person name="Kim J.-G."/>
            <person name="Kim S."/>
            <person name="Oh Y.-L."/>
            <person name="Kong W.-S."/>
            <person name="Park H."/>
            <person name="Jeong J."/>
            <person name="Song E.-S."/>
        </authorList>
    </citation>
    <scope>NUCLEOTIDE SEQUENCE [LARGE SCALE GENOMIC DNA]</scope>
    <source>
        <strain evidence="6">51987-8</strain>
    </source>
</reference>
<dbReference type="AlphaFoldDB" id="A0A369J8M6"/>
<keyword evidence="7" id="KW-1185">Reference proteome</keyword>
<dbReference type="InterPro" id="IPR002893">
    <property type="entry name" value="Znf_MYND"/>
</dbReference>
<dbReference type="InParanoid" id="A0A369J8M6"/>
<dbReference type="OrthoDB" id="265717at2759"/>
<evidence type="ECO:0000256" key="2">
    <source>
        <dbReference type="ARBA" id="ARBA00022771"/>
    </source>
</evidence>
<keyword evidence="3" id="KW-0862">Zinc</keyword>
<dbReference type="Pfam" id="PF01753">
    <property type="entry name" value="zf-MYND"/>
    <property type="match status" value="1"/>
</dbReference>
<evidence type="ECO:0000256" key="4">
    <source>
        <dbReference type="PROSITE-ProRule" id="PRU00134"/>
    </source>
</evidence>
<dbReference type="PROSITE" id="PS50865">
    <property type="entry name" value="ZF_MYND_2"/>
    <property type="match status" value="1"/>
</dbReference>
<keyword evidence="1" id="KW-0479">Metal-binding</keyword>